<sequence>MTLIRLRRRSFFRLFSTFYPVILLVCIIWGESLNYYHSRLFWNVAEPEFDDGRSLGILIVADPQLVGFRNENHMMGPLTRWDCDRFLSKGFSHAVSATNPDLIIFLGDLFDEGVEASDTEIDWTVDRFKAIFDSRIPTIYISGDNDVGGEVEPVQSLLTARFGRIFTNSFPSSNDIFKSLSFTGVNLMNSEVTTIREFSEPPEMKVVLSHVPFSTATYIDTLRITSELNPDLILSAHDHKAGVHHISRDSTNAKSKDLTGIREIQEFILDSKEILELQTPTCSYRMGVYDVGYGFVRIDRYVGDDSTNRYRVAFSILWIHSRFYALMLYVVIVTVGLLILLFEMGIIFFSRRHRYLCLPKYRSTN</sequence>
<dbReference type="GO" id="GO:0006506">
    <property type="term" value="P:GPI anchor biosynthetic process"/>
    <property type="evidence" value="ECO:0007669"/>
    <property type="project" value="InterPro"/>
</dbReference>
<dbReference type="InterPro" id="IPR029052">
    <property type="entry name" value="Metallo-depent_PP-like"/>
</dbReference>
<dbReference type="InterPro" id="IPR033308">
    <property type="entry name" value="PGAP5/Cdc1/Ted1"/>
</dbReference>
<dbReference type="SUPFAM" id="SSF56300">
    <property type="entry name" value="Metallo-dependent phosphatases"/>
    <property type="match status" value="1"/>
</dbReference>
<accession>A0A7I4YHK9</accession>
<organism evidence="7 8">
    <name type="scientific">Haemonchus contortus</name>
    <name type="common">Barber pole worm</name>
    <dbReference type="NCBI Taxonomy" id="6289"/>
    <lineage>
        <taxon>Eukaryota</taxon>
        <taxon>Metazoa</taxon>
        <taxon>Ecdysozoa</taxon>
        <taxon>Nematoda</taxon>
        <taxon>Chromadorea</taxon>
        <taxon>Rhabditida</taxon>
        <taxon>Rhabditina</taxon>
        <taxon>Rhabditomorpha</taxon>
        <taxon>Strongyloidea</taxon>
        <taxon>Trichostrongylidae</taxon>
        <taxon>Haemonchus</taxon>
    </lineage>
</organism>
<dbReference type="OMA" id="MDVGDIH"/>
<evidence type="ECO:0000256" key="4">
    <source>
        <dbReference type="ARBA" id="ARBA00023136"/>
    </source>
</evidence>
<evidence type="ECO:0000259" key="6">
    <source>
        <dbReference type="Pfam" id="PF00149"/>
    </source>
</evidence>
<dbReference type="Gene3D" id="3.60.21.10">
    <property type="match status" value="1"/>
</dbReference>
<name>A0A7I4YHK9_HAECO</name>
<dbReference type="AlphaFoldDB" id="A0A7I4YHK9"/>
<dbReference type="WBParaSite" id="HCON_00102740-00001">
    <property type="protein sequence ID" value="HCON_00102740-00001"/>
    <property type="gene ID" value="HCON_00102740"/>
</dbReference>
<dbReference type="PANTHER" id="PTHR13315">
    <property type="entry name" value="METALLO PHOSPHOESTERASE RELATED"/>
    <property type="match status" value="1"/>
</dbReference>
<keyword evidence="3 5" id="KW-1133">Transmembrane helix</keyword>
<feature type="transmembrane region" description="Helical" evidence="5">
    <location>
        <begin position="323"/>
        <end position="349"/>
    </location>
</feature>
<evidence type="ECO:0000256" key="5">
    <source>
        <dbReference type="SAM" id="Phobius"/>
    </source>
</evidence>
<dbReference type="InterPro" id="IPR004843">
    <property type="entry name" value="Calcineurin-like_PHP"/>
</dbReference>
<dbReference type="GO" id="GO:0005783">
    <property type="term" value="C:endoplasmic reticulum"/>
    <property type="evidence" value="ECO:0007669"/>
    <property type="project" value="TreeGrafter"/>
</dbReference>
<evidence type="ECO:0000256" key="1">
    <source>
        <dbReference type="ARBA" id="ARBA00004141"/>
    </source>
</evidence>
<keyword evidence="4 5" id="KW-0472">Membrane</keyword>
<dbReference type="GO" id="GO:0016787">
    <property type="term" value="F:hydrolase activity"/>
    <property type="evidence" value="ECO:0007669"/>
    <property type="project" value="InterPro"/>
</dbReference>
<dbReference type="GO" id="GO:0016020">
    <property type="term" value="C:membrane"/>
    <property type="evidence" value="ECO:0007669"/>
    <property type="project" value="UniProtKB-SubCell"/>
</dbReference>
<protein>
    <submittedName>
        <fullName evidence="8">Metallophos domain-containing protein</fullName>
    </submittedName>
</protein>
<evidence type="ECO:0000313" key="8">
    <source>
        <dbReference type="WBParaSite" id="HCON_00102740-00001"/>
    </source>
</evidence>
<keyword evidence="7" id="KW-1185">Reference proteome</keyword>
<reference evidence="8" key="1">
    <citation type="submission" date="2020-12" db="UniProtKB">
        <authorList>
            <consortium name="WormBaseParasite"/>
        </authorList>
    </citation>
    <scope>IDENTIFICATION</scope>
    <source>
        <strain evidence="8">MHco3</strain>
    </source>
</reference>
<feature type="domain" description="Calcineurin-like phosphoesterase" evidence="6">
    <location>
        <begin position="57"/>
        <end position="240"/>
    </location>
</feature>
<evidence type="ECO:0000313" key="7">
    <source>
        <dbReference type="Proteomes" id="UP000025227"/>
    </source>
</evidence>
<dbReference type="OrthoDB" id="5977743at2759"/>
<dbReference type="Pfam" id="PF00149">
    <property type="entry name" value="Metallophos"/>
    <property type="match status" value="1"/>
</dbReference>
<comment type="subcellular location">
    <subcellularLocation>
        <location evidence="1">Membrane</location>
        <topology evidence="1">Multi-pass membrane protein</topology>
    </subcellularLocation>
</comment>
<feature type="transmembrane region" description="Helical" evidence="5">
    <location>
        <begin position="12"/>
        <end position="30"/>
    </location>
</feature>
<evidence type="ECO:0000256" key="3">
    <source>
        <dbReference type="ARBA" id="ARBA00022989"/>
    </source>
</evidence>
<dbReference type="PANTHER" id="PTHR13315:SF4">
    <property type="entry name" value="METALLOPHOSPHOESTERASE, ISOFORM E"/>
    <property type="match status" value="1"/>
</dbReference>
<keyword evidence="2 5" id="KW-0812">Transmembrane</keyword>
<evidence type="ECO:0000256" key="2">
    <source>
        <dbReference type="ARBA" id="ARBA00022692"/>
    </source>
</evidence>
<dbReference type="Proteomes" id="UP000025227">
    <property type="component" value="Unplaced"/>
</dbReference>
<proteinExistence type="predicted"/>